<name>A0A517PHT7_9PLAN</name>
<protein>
    <submittedName>
        <fullName evidence="1">Uncharacterized protein</fullName>
    </submittedName>
</protein>
<evidence type="ECO:0000313" key="1">
    <source>
        <dbReference type="EMBL" id="QDT18954.1"/>
    </source>
</evidence>
<reference evidence="1 2" key="1">
    <citation type="submission" date="2019-02" db="EMBL/GenBank/DDBJ databases">
        <title>Deep-cultivation of Planctomycetes and their phenomic and genomic characterization uncovers novel biology.</title>
        <authorList>
            <person name="Wiegand S."/>
            <person name="Jogler M."/>
            <person name="Boedeker C."/>
            <person name="Pinto D."/>
            <person name="Vollmers J."/>
            <person name="Rivas-Marin E."/>
            <person name="Kohn T."/>
            <person name="Peeters S.H."/>
            <person name="Heuer A."/>
            <person name="Rast P."/>
            <person name="Oberbeckmann S."/>
            <person name="Bunk B."/>
            <person name="Jeske O."/>
            <person name="Meyerdierks A."/>
            <person name="Storesund J.E."/>
            <person name="Kallscheuer N."/>
            <person name="Luecker S."/>
            <person name="Lage O.M."/>
            <person name="Pohl T."/>
            <person name="Merkel B.J."/>
            <person name="Hornburger P."/>
            <person name="Mueller R.-W."/>
            <person name="Bruemmer F."/>
            <person name="Labrenz M."/>
            <person name="Spormann A.M."/>
            <person name="Op den Camp H."/>
            <person name="Overmann J."/>
            <person name="Amann R."/>
            <person name="Jetten M.S.M."/>
            <person name="Mascher T."/>
            <person name="Medema M.H."/>
            <person name="Devos D.P."/>
            <person name="Kaster A.-K."/>
            <person name="Ovreas L."/>
            <person name="Rohde M."/>
            <person name="Galperin M.Y."/>
            <person name="Jogler C."/>
        </authorList>
    </citation>
    <scope>NUCLEOTIDE SEQUENCE [LARGE SCALE GENOMIC DNA]</scope>
    <source>
        <strain evidence="1 2">HG66A1</strain>
    </source>
</reference>
<keyword evidence="2" id="KW-1185">Reference proteome</keyword>
<gene>
    <name evidence="1" type="ORF">HG66A1_07170</name>
</gene>
<dbReference type="RefSeq" id="WP_197996965.1">
    <property type="nucleotide sequence ID" value="NZ_CP036266.1"/>
</dbReference>
<sequence>MTNKKFHLQQYPGAACLKLPDFPEQRDPGEIAIANSIDIHSLIADDDGPRLC</sequence>
<accession>A0A517PHT7</accession>
<dbReference type="AlphaFoldDB" id="A0A517PHT7"/>
<dbReference type="Proteomes" id="UP000320421">
    <property type="component" value="Chromosome"/>
</dbReference>
<dbReference type="EMBL" id="CP036266">
    <property type="protein sequence ID" value="QDT18954.1"/>
    <property type="molecule type" value="Genomic_DNA"/>
</dbReference>
<organism evidence="1 2">
    <name type="scientific">Gimesia chilikensis</name>
    <dbReference type="NCBI Taxonomy" id="2605989"/>
    <lineage>
        <taxon>Bacteria</taxon>
        <taxon>Pseudomonadati</taxon>
        <taxon>Planctomycetota</taxon>
        <taxon>Planctomycetia</taxon>
        <taxon>Planctomycetales</taxon>
        <taxon>Planctomycetaceae</taxon>
        <taxon>Gimesia</taxon>
    </lineage>
</organism>
<proteinExistence type="predicted"/>
<evidence type="ECO:0000313" key="2">
    <source>
        <dbReference type="Proteomes" id="UP000320421"/>
    </source>
</evidence>